<keyword evidence="1" id="KW-1133">Transmembrane helix</keyword>
<organism evidence="2 3">
    <name type="scientific">Ornithinibacillus hominis</name>
    <dbReference type="NCBI Taxonomy" id="2763055"/>
    <lineage>
        <taxon>Bacteria</taxon>
        <taxon>Bacillati</taxon>
        <taxon>Bacillota</taxon>
        <taxon>Bacilli</taxon>
        <taxon>Bacillales</taxon>
        <taxon>Bacillaceae</taxon>
        <taxon>Ornithinibacillus</taxon>
    </lineage>
</organism>
<dbReference type="Pfam" id="PF05145">
    <property type="entry name" value="AbrB"/>
    <property type="match status" value="1"/>
</dbReference>
<feature type="transmembrane region" description="Helical" evidence="1">
    <location>
        <begin position="326"/>
        <end position="344"/>
    </location>
</feature>
<feature type="transmembrane region" description="Helical" evidence="1">
    <location>
        <begin position="209"/>
        <end position="228"/>
    </location>
</feature>
<dbReference type="RefSeq" id="WP_186870467.1">
    <property type="nucleotide sequence ID" value="NZ_JACOOL010000009.1"/>
</dbReference>
<comment type="caution">
    <text evidence="2">The sequence shown here is derived from an EMBL/GenBank/DDBJ whole genome shotgun (WGS) entry which is preliminary data.</text>
</comment>
<evidence type="ECO:0000313" key="3">
    <source>
        <dbReference type="Proteomes" id="UP000637359"/>
    </source>
</evidence>
<feature type="transmembrane region" description="Helical" evidence="1">
    <location>
        <begin position="85"/>
        <end position="106"/>
    </location>
</feature>
<dbReference type="GO" id="GO:0016020">
    <property type="term" value="C:membrane"/>
    <property type="evidence" value="ECO:0007669"/>
    <property type="project" value="InterPro"/>
</dbReference>
<dbReference type="GO" id="GO:0010468">
    <property type="term" value="P:regulation of gene expression"/>
    <property type="evidence" value="ECO:0007669"/>
    <property type="project" value="InterPro"/>
</dbReference>
<sequence>MSSKDYYSLIEATIVAVLGGSLFYLVNAPLPWVLGSLTFVMLWQGLTKRTLCIPNSIRDTGFIILGVYFGLYFTKQTLLTVIPYLLPYIVVTCILIIACIILGTLVTKWIHVDKVTSVFSCIPGGLSEMAIASESLKANPSLVVIFQTIRLITVLFTIPPFMVYFLGNTGDGSFQRVTRDMILGSGWSYLWLLIPIAAAIFLRKKIPAGIIIGALGVTSIMNISPIDLNSVPSMVMNAGQVAIGASLGKNILFDHLKIGGKYTFVYFGLSVTIITISFGLGILLAAFTSLDYATAMLGIAPGGFFEMVLTAYNVGGDPAVVSALQITRILIIVLLVPISLKWWFTRKVGVKERTE</sequence>
<proteinExistence type="predicted"/>
<protein>
    <submittedName>
        <fullName evidence="2">AbrB family transcriptional regulator</fullName>
    </submittedName>
</protein>
<feature type="transmembrane region" description="Helical" evidence="1">
    <location>
        <begin position="55"/>
        <end position="73"/>
    </location>
</feature>
<feature type="transmembrane region" description="Helical" evidence="1">
    <location>
        <begin position="12"/>
        <end position="43"/>
    </location>
</feature>
<feature type="transmembrane region" description="Helical" evidence="1">
    <location>
        <begin position="293"/>
        <end position="314"/>
    </location>
</feature>
<dbReference type="InterPro" id="IPR017516">
    <property type="entry name" value="AbrB_dup"/>
</dbReference>
<feature type="transmembrane region" description="Helical" evidence="1">
    <location>
        <begin position="142"/>
        <end position="166"/>
    </location>
</feature>
<dbReference type="InterPro" id="IPR007820">
    <property type="entry name" value="AbrB_fam"/>
</dbReference>
<reference evidence="2" key="1">
    <citation type="submission" date="2020-08" db="EMBL/GenBank/DDBJ databases">
        <title>Genome public.</title>
        <authorList>
            <person name="Liu C."/>
            <person name="Sun Q."/>
        </authorList>
    </citation>
    <scope>NUCLEOTIDE SEQUENCE</scope>
    <source>
        <strain evidence="2">BX22</strain>
    </source>
</reference>
<keyword evidence="3" id="KW-1185">Reference proteome</keyword>
<keyword evidence="1" id="KW-0812">Transmembrane</keyword>
<accession>A0A923RL41</accession>
<name>A0A923RL41_9BACI</name>
<keyword evidence="1" id="KW-0472">Membrane</keyword>
<dbReference type="NCBIfam" id="TIGR03082">
    <property type="entry name" value="Gneg_AbrB_dup"/>
    <property type="match status" value="2"/>
</dbReference>
<evidence type="ECO:0000313" key="2">
    <source>
        <dbReference type="EMBL" id="MBC5637762.1"/>
    </source>
</evidence>
<dbReference type="Proteomes" id="UP000637359">
    <property type="component" value="Unassembled WGS sequence"/>
</dbReference>
<dbReference type="EMBL" id="JACOOL010000009">
    <property type="protein sequence ID" value="MBC5637762.1"/>
    <property type="molecule type" value="Genomic_DNA"/>
</dbReference>
<dbReference type="PIRSF" id="PIRSF038991">
    <property type="entry name" value="Protein_AbrB"/>
    <property type="match status" value="1"/>
</dbReference>
<dbReference type="PANTHER" id="PTHR38457">
    <property type="entry name" value="REGULATOR ABRB-RELATED"/>
    <property type="match status" value="1"/>
</dbReference>
<feature type="transmembrane region" description="Helical" evidence="1">
    <location>
        <begin position="264"/>
        <end position="287"/>
    </location>
</feature>
<gene>
    <name evidence="2" type="ORF">H8S33_13175</name>
</gene>
<dbReference type="PANTHER" id="PTHR38457:SF1">
    <property type="entry name" value="REGULATOR ABRB-RELATED"/>
    <property type="match status" value="1"/>
</dbReference>
<feature type="transmembrane region" description="Helical" evidence="1">
    <location>
        <begin position="186"/>
        <end position="202"/>
    </location>
</feature>
<dbReference type="AlphaFoldDB" id="A0A923RL41"/>
<evidence type="ECO:0000256" key="1">
    <source>
        <dbReference type="SAM" id="Phobius"/>
    </source>
</evidence>